<dbReference type="SUPFAM" id="SSF53901">
    <property type="entry name" value="Thiolase-like"/>
    <property type="match status" value="1"/>
</dbReference>
<evidence type="ECO:0000313" key="3">
    <source>
        <dbReference type="Proteomes" id="UP001265700"/>
    </source>
</evidence>
<dbReference type="InterPro" id="IPR016039">
    <property type="entry name" value="Thiolase-like"/>
</dbReference>
<dbReference type="Pfam" id="PF13723">
    <property type="entry name" value="Ketoacyl-synt_2"/>
    <property type="match status" value="1"/>
</dbReference>
<evidence type="ECO:0000259" key="1">
    <source>
        <dbReference type="Pfam" id="PF13723"/>
    </source>
</evidence>
<reference evidence="2 3" key="1">
    <citation type="submission" date="2023-07" db="EMBL/GenBank/DDBJ databases">
        <title>Sorghum-associated microbial communities from plants grown in Nebraska, USA.</title>
        <authorList>
            <person name="Schachtman D."/>
        </authorList>
    </citation>
    <scope>NUCLEOTIDE SEQUENCE [LARGE SCALE GENOMIC DNA]</scope>
    <source>
        <strain evidence="2 3">4249</strain>
    </source>
</reference>
<comment type="caution">
    <text evidence="2">The sequence shown here is derived from an EMBL/GenBank/DDBJ whole genome shotgun (WGS) entry which is preliminary data.</text>
</comment>
<feature type="domain" description="Beta-ketoacyl synthase-like N-terminal" evidence="1">
    <location>
        <begin position="36"/>
        <end position="200"/>
    </location>
</feature>
<dbReference type="InterPro" id="IPR014030">
    <property type="entry name" value="Ketoacyl_synth_N"/>
</dbReference>
<gene>
    <name evidence="2" type="ORF">J2W49_004429</name>
</gene>
<organism evidence="2 3">
    <name type="scientific">Hydrogenophaga palleronii</name>
    <dbReference type="NCBI Taxonomy" id="65655"/>
    <lineage>
        <taxon>Bacteria</taxon>
        <taxon>Pseudomonadati</taxon>
        <taxon>Pseudomonadota</taxon>
        <taxon>Betaproteobacteria</taxon>
        <taxon>Burkholderiales</taxon>
        <taxon>Comamonadaceae</taxon>
        <taxon>Hydrogenophaga</taxon>
    </lineage>
</organism>
<protein>
    <recommendedName>
        <fullName evidence="1">Beta-ketoacyl synthase-like N-terminal domain-containing protein</fullName>
    </recommendedName>
</protein>
<name>A0ABU1WT15_9BURK</name>
<evidence type="ECO:0000313" key="2">
    <source>
        <dbReference type="EMBL" id="MDR7152453.1"/>
    </source>
</evidence>
<dbReference type="Proteomes" id="UP001265700">
    <property type="component" value="Unassembled WGS sequence"/>
</dbReference>
<dbReference type="EMBL" id="JAVDWU010000011">
    <property type="protein sequence ID" value="MDR7152453.1"/>
    <property type="molecule type" value="Genomic_DNA"/>
</dbReference>
<sequence>MTERSLFVEGVAFWAPGLPDWDCAKAVFRGERAPGPTDNRLPTATLLTASERRRAPETVALALEAAHMAVAASGRQANDLLAVFVSAHGDLPIIDFICATLACDPLQVSPTKFLHSIHNAPAGLWSMVGGGWQPNTTLTAFDRSFAAGLLEAAVQCNAEEQAVLLVGYDTAATGVLTEAMAPCDALAVALVLAPERSARSTHRLGWALHGTERSPTPPLSAAARALANNGMADALPLFEALAALAPVCVTLAQSPQQTLQLTIEPLSATPAATRVEAVQCEK</sequence>
<keyword evidence="3" id="KW-1185">Reference proteome</keyword>
<accession>A0ABU1WT15</accession>
<dbReference type="RefSeq" id="WP_310321188.1">
    <property type="nucleotide sequence ID" value="NZ_JAVDWU010000011.1"/>
</dbReference>
<dbReference type="Gene3D" id="3.40.47.10">
    <property type="match status" value="1"/>
</dbReference>
<proteinExistence type="predicted"/>